<dbReference type="GO" id="GO:0005813">
    <property type="term" value="C:centrosome"/>
    <property type="evidence" value="ECO:0007669"/>
    <property type="project" value="TreeGrafter"/>
</dbReference>
<dbReference type="PANTHER" id="PTHR10331">
    <property type="entry name" value="T COMPLEX PROTEIN 10"/>
    <property type="match status" value="1"/>
</dbReference>
<dbReference type="PANTHER" id="PTHR10331:SF6">
    <property type="entry name" value="SPINDLE ASSEMBLY ABNORMAL 4"/>
    <property type="match status" value="1"/>
</dbReference>
<proteinExistence type="inferred from homology"/>
<evidence type="ECO:0000313" key="3">
    <source>
        <dbReference type="Ensembl" id="ENSSPAP00000004106.1"/>
    </source>
</evidence>
<feature type="domain" description="Centromere protein J C-terminal" evidence="2">
    <location>
        <begin position="108"/>
        <end position="140"/>
    </location>
</feature>
<dbReference type="GO" id="GO:0060271">
    <property type="term" value="P:cilium assembly"/>
    <property type="evidence" value="ECO:0007669"/>
    <property type="project" value="TreeGrafter"/>
</dbReference>
<evidence type="ECO:0000259" key="2">
    <source>
        <dbReference type="Pfam" id="PF07202"/>
    </source>
</evidence>
<sequence length="197" mass="22336">MTKKVISADQKTKTSLRSCACMLQVYHYAGSKTTQTTYPSGLEVLHFTIKYLEPDGSEETIFPDGTVSHFCEIAFLLIHLTFWQTGTIKGCEKMVDFPNGQREVHTSQSKRREYPDGTVKTIYPSGQQETKYASGRVKDCSTLNDDKSSKLLAASTRFCNVEYHVAADYSQHFFLQSNVVLMSLFSLLLTLLSRQRY</sequence>
<organism evidence="3">
    <name type="scientific">Stegastes partitus</name>
    <name type="common">bicolor damselfish</name>
    <dbReference type="NCBI Taxonomy" id="144197"/>
    <lineage>
        <taxon>Eukaryota</taxon>
        <taxon>Metazoa</taxon>
        <taxon>Chordata</taxon>
        <taxon>Craniata</taxon>
        <taxon>Vertebrata</taxon>
        <taxon>Euteleostomi</taxon>
        <taxon>Actinopterygii</taxon>
        <taxon>Neopterygii</taxon>
        <taxon>Teleostei</taxon>
        <taxon>Neoteleostei</taxon>
        <taxon>Acanthomorphata</taxon>
        <taxon>Ovalentaria</taxon>
        <taxon>Pomacentridae</taxon>
        <taxon>Stegastes</taxon>
    </lineage>
</organism>
<dbReference type="GO" id="GO:0015631">
    <property type="term" value="F:tubulin binding"/>
    <property type="evidence" value="ECO:0007669"/>
    <property type="project" value="TreeGrafter"/>
</dbReference>
<dbReference type="GeneTree" id="ENSGT00530000063927"/>
<accession>A0A3B4Z9M1</accession>
<dbReference type="GO" id="GO:0061511">
    <property type="term" value="P:centriole elongation"/>
    <property type="evidence" value="ECO:0007669"/>
    <property type="project" value="TreeGrafter"/>
</dbReference>
<dbReference type="Gene3D" id="2.60.450.20">
    <property type="match status" value="1"/>
</dbReference>
<dbReference type="InterPro" id="IPR047002">
    <property type="entry name" value="Tcp10_C_sf"/>
</dbReference>
<dbReference type="GO" id="GO:0005814">
    <property type="term" value="C:centriole"/>
    <property type="evidence" value="ECO:0007669"/>
    <property type="project" value="TreeGrafter"/>
</dbReference>
<dbReference type="AlphaFoldDB" id="A0A3B4Z9M1"/>
<protein>
    <recommendedName>
        <fullName evidence="2">Centromere protein J C-terminal domain-containing protein</fullName>
    </recommendedName>
</protein>
<evidence type="ECO:0000256" key="1">
    <source>
        <dbReference type="ARBA" id="ARBA00005627"/>
    </source>
</evidence>
<reference evidence="3" key="1">
    <citation type="submission" date="2023-09" db="UniProtKB">
        <authorList>
            <consortium name="Ensembl"/>
        </authorList>
    </citation>
    <scope>IDENTIFICATION</scope>
</reference>
<dbReference type="Pfam" id="PF07202">
    <property type="entry name" value="Tcp10_C"/>
    <property type="match status" value="1"/>
</dbReference>
<dbReference type="STRING" id="144197.ENSSPAP00000004106"/>
<comment type="similarity">
    <text evidence="1">Belongs to the TCP10 family.</text>
</comment>
<dbReference type="InterPro" id="IPR026581">
    <property type="entry name" value="TCP10L/CENPJ"/>
</dbReference>
<name>A0A3B4Z9M1_9TELE</name>
<dbReference type="InterPro" id="IPR009852">
    <property type="entry name" value="CENPJ_C_dom"/>
</dbReference>
<dbReference type="Ensembl" id="ENSSPAT00000004189.1">
    <property type="protein sequence ID" value="ENSSPAP00000004106.1"/>
    <property type="gene ID" value="ENSSPAG00000003175.1"/>
</dbReference>